<dbReference type="PANTHER" id="PTHR13097:SF7">
    <property type="entry name" value="GENERAL TRANSCRIPTION FACTOR IIE SUBUNIT 1"/>
    <property type="match status" value="1"/>
</dbReference>
<dbReference type="SMART" id="SM00531">
    <property type="entry name" value="TFIIE"/>
    <property type="match status" value="1"/>
</dbReference>
<keyword evidence="1" id="KW-0805">Transcription regulation</keyword>
<protein>
    <recommendedName>
        <fullName evidence="3">HTH TFE/IIEalpha-type domain-containing protein</fullName>
    </recommendedName>
</protein>
<dbReference type="InterPro" id="IPR024550">
    <property type="entry name" value="TFIIEa/SarR/Rpc3_HTH_dom"/>
</dbReference>
<dbReference type="Proteomes" id="UP001590951">
    <property type="component" value="Unassembled WGS sequence"/>
</dbReference>
<dbReference type="PROSITE" id="PS51344">
    <property type="entry name" value="HTH_TFE_IIE"/>
    <property type="match status" value="1"/>
</dbReference>
<reference evidence="4 5" key="1">
    <citation type="submission" date="2024-09" db="EMBL/GenBank/DDBJ databases">
        <title>Rethinking Asexuality: The Enigmatic Case of Functional Sexual Genes in Lepraria (Stereocaulaceae).</title>
        <authorList>
            <person name="Doellman M."/>
            <person name="Sun Y."/>
            <person name="Barcenas-Pena A."/>
            <person name="Lumbsch H.T."/>
            <person name="Grewe F."/>
        </authorList>
    </citation>
    <scope>NUCLEOTIDE SEQUENCE [LARGE SCALE GENOMIC DNA]</scope>
    <source>
        <strain evidence="4 5">Grewe 0041</strain>
    </source>
</reference>
<proteinExistence type="predicted"/>
<evidence type="ECO:0000256" key="2">
    <source>
        <dbReference type="ARBA" id="ARBA00023163"/>
    </source>
</evidence>
<name>A0ABR4B2M1_9LECA</name>
<keyword evidence="2" id="KW-0804">Transcription</keyword>
<feature type="domain" description="HTH TFE/IIEalpha-type" evidence="3">
    <location>
        <begin position="4"/>
        <end position="95"/>
    </location>
</feature>
<gene>
    <name evidence="4" type="ORF">ABVK25_007981</name>
</gene>
<accession>A0ABR4B2M1</accession>
<keyword evidence="5" id="KW-1185">Reference proteome</keyword>
<dbReference type="PANTHER" id="PTHR13097">
    <property type="entry name" value="TRANSCRIPTION INITIATION FACTOR IIE, ALPHA SUBUNIT"/>
    <property type="match status" value="1"/>
</dbReference>
<evidence type="ECO:0000313" key="5">
    <source>
        <dbReference type="Proteomes" id="UP001590951"/>
    </source>
</evidence>
<evidence type="ECO:0000313" key="4">
    <source>
        <dbReference type="EMBL" id="KAL2051825.1"/>
    </source>
</evidence>
<dbReference type="InterPro" id="IPR039997">
    <property type="entry name" value="TFE"/>
</dbReference>
<evidence type="ECO:0000256" key="1">
    <source>
        <dbReference type="ARBA" id="ARBA00023015"/>
    </source>
</evidence>
<dbReference type="EMBL" id="JBHFEH010000032">
    <property type="protein sequence ID" value="KAL2051825.1"/>
    <property type="molecule type" value="Genomic_DNA"/>
</dbReference>
<sequence length="163" mass="19016">MDLAKTLIRTVVRAFYETKHALVIDALMVHSALVNEDLAHLLGMQQKDLRKLCGKLKEDRLLTVHSRQEIREGQQRPINKDYYYIDFHATIDAIKYRIFRLTQKVKEIYKPSEEKKDYNCPTCKAQWTQLEVLDKVGPFGFEWHRCGGLLEREEPSAGSEYGS</sequence>
<evidence type="ECO:0000259" key="3">
    <source>
        <dbReference type="PROSITE" id="PS51344"/>
    </source>
</evidence>
<dbReference type="Pfam" id="PF02002">
    <property type="entry name" value="TFIIE_alpha"/>
    <property type="match status" value="1"/>
</dbReference>
<comment type="caution">
    <text evidence="4">The sequence shown here is derived from an EMBL/GenBank/DDBJ whole genome shotgun (WGS) entry which is preliminary data.</text>
</comment>
<dbReference type="InterPro" id="IPR017919">
    <property type="entry name" value="TFIIE/TFIIEa_HTH"/>
</dbReference>
<dbReference type="InterPro" id="IPR002853">
    <property type="entry name" value="TFIIE_asu"/>
</dbReference>
<organism evidence="4 5">
    <name type="scientific">Lepraria finkii</name>
    <dbReference type="NCBI Taxonomy" id="1340010"/>
    <lineage>
        <taxon>Eukaryota</taxon>
        <taxon>Fungi</taxon>
        <taxon>Dikarya</taxon>
        <taxon>Ascomycota</taxon>
        <taxon>Pezizomycotina</taxon>
        <taxon>Lecanoromycetes</taxon>
        <taxon>OSLEUM clade</taxon>
        <taxon>Lecanoromycetidae</taxon>
        <taxon>Lecanorales</taxon>
        <taxon>Lecanorineae</taxon>
        <taxon>Stereocaulaceae</taxon>
        <taxon>Lepraria</taxon>
    </lineage>
</organism>